<feature type="binding site" evidence="9">
    <location>
        <begin position="186"/>
        <end position="190"/>
    </location>
    <ligand>
        <name>GTP</name>
        <dbReference type="ChEBI" id="CHEBI:37565"/>
    </ligand>
</feature>
<dbReference type="PANTHER" id="PTHR11564:SF5">
    <property type="entry name" value="SIGNAL RECOGNITION PARTICLE SUBUNIT SRP54"/>
    <property type="match status" value="1"/>
</dbReference>
<dbReference type="GO" id="GO:0005525">
    <property type="term" value="F:GTP binding"/>
    <property type="evidence" value="ECO:0007669"/>
    <property type="project" value="UniProtKB-UniRule"/>
</dbReference>
<comment type="similarity">
    <text evidence="1 9">Belongs to the GTP-binding SRP family. SRP54 subfamily.</text>
</comment>
<comment type="caution">
    <text evidence="12">The sequence shown here is derived from an EMBL/GenBank/DDBJ whole genome shotgun (WGS) entry which is preliminary data.</text>
</comment>
<dbReference type="SUPFAM" id="SSF47446">
    <property type="entry name" value="Signal peptide-binding domain"/>
    <property type="match status" value="1"/>
</dbReference>
<reference evidence="12" key="1">
    <citation type="journal article" date="2020" name="mSystems">
        <title>Genome- and Community-Level Interaction Insights into Carbon Utilization and Element Cycling Functions of Hydrothermarchaeota in Hydrothermal Sediment.</title>
        <authorList>
            <person name="Zhou Z."/>
            <person name="Liu Y."/>
            <person name="Xu W."/>
            <person name="Pan J."/>
            <person name="Luo Z.H."/>
            <person name="Li M."/>
        </authorList>
    </citation>
    <scope>NUCLEOTIDE SEQUENCE [LARGE SCALE GENOMIC DNA]</scope>
    <source>
        <strain evidence="12">SpSt-258</strain>
    </source>
</reference>
<dbReference type="InterPro" id="IPR036891">
    <property type="entry name" value="Signal_recog_part_SRP54_M_sf"/>
</dbReference>
<evidence type="ECO:0000256" key="9">
    <source>
        <dbReference type="HAMAP-Rule" id="MF_00306"/>
    </source>
</evidence>
<dbReference type="Gene3D" id="3.40.50.300">
    <property type="entry name" value="P-loop containing nucleotide triphosphate hydrolases"/>
    <property type="match status" value="1"/>
</dbReference>
<gene>
    <name evidence="9" type="primary">ffh</name>
    <name evidence="12" type="ORF">ENP86_06780</name>
</gene>
<evidence type="ECO:0000256" key="7">
    <source>
        <dbReference type="ARBA" id="ARBA00023274"/>
    </source>
</evidence>
<feature type="binding site" evidence="9">
    <location>
        <begin position="107"/>
        <end position="114"/>
    </location>
    <ligand>
        <name>GTP</name>
        <dbReference type="ChEBI" id="CHEBI:37565"/>
    </ligand>
</feature>
<comment type="subunit">
    <text evidence="9">Part of the signal recognition particle protein translocation system, which is composed of SRP and FtsY.</text>
</comment>
<dbReference type="SUPFAM" id="SSF52540">
    <property type="entry name" value="P-loop containing nucleoside triphosphate hydrolases"/>
    <property type="match status" value="1"/>
</dbReference>
<name>A0A7V0Z628_UNCW3</name>
<dbReference type="SMART" id="SM00382">
    <property type="entry name" value="AAA"/>
    <property type="match status" value="1"/>
</dbReference>
<dbReference type="InterPro" id="IPR000897">
    <property type="entry name" value="SRP54_GTPase_dom"/>
</dbReference>
<dbReference type="InterPro" id="IPR022941">
    <property type="entry name" value="SRP54"/>
</dbReference>
<keyword evidence="3 9" id="KW-0378">Hydrolase</keyword>
<evidence type="ECO:0000256" key="10">
    <source>
        <dbReference type="SAM" id="Coils"/>
    </source>
</evidence>
<keyword evidence="6 9" id="KW-0733">Signal recognition particle</keyword>
<comment type="catalytic activity">
    <reaction evidence="8 9">
        <text>GTP + H2O = GDP + phosphate + H(+)</text>
        <dbReference type="Rhea" id="RHEA:19669"/>
        <dbReference type="ChEBI" id="CHEBI:15377"/>
        <dbReference type="ChEBI" id="CHEBI:15378"/>
        <dbReference type="ChEBI" id="CHEBI:37565"/>
        <dbReference type="ChEBI" id="CHEBI:43474"/>
        <dbReference type="ChEBI" id="CHEBI:58189"/>
        <dbReference type="EC" id="3.6.5.4"/>
    </reaction>
</comment>
<organism evidence="12">
    <name type="scientific">candidate division WOR-3 bacterium</name>
    <dbReference type="NCBI Taxonomy" id="2052148"/>
    <lineage>
        <taxon>Bacteria</taxon>
        <taxon>Bacteria division WOR-3</taxon>
    </lineage>
</organism>
<proteinExistence type="inferred from homology"/>
<dbReference type="InterPro" id="IPR042101">
    <property type="entry name" value="SRP54_N_sf"/>
</dbReference>
<evidence type="ECO:0000256" key="1">
    <source>
        <dbReference type="ARBA" id="ARBA00005450"/>
    </source>
</evidence>
<dbReference type="GO" id="GO:0006614">
    <property type="term" value="P:SRP-dependent cotranslational protein targeting to membrane"/>
    <property type="evidence" value="ECO:0007669"/>
    <property type="project" value="InterPro"/>
</dbReference>
<keyword evidence="2 9" id="KW-0547">Nucleotide-binding</keyword>
<keyword evidence="10" id="KW-0175">Coiled coil</keyword>
<sequence>MFEGLTDRFQIFRRKVLGYGRITKTEIDAILRDLRITLLEADVHYQVVKEFIENVQKKALNQNLDKRLNPGELVMKIVFEELVELLGKTPRHLTFKNNGPTIISLLGLQGVGKTTTAAKLAYRFNNRNPLLVPADAKRPAAVEQLIQLGKRNNIPVFPLKDNNPILTAKLAKETAEKENYGLVIIDTAGRLHIDDELVDELIKINDVVKPDYKILVADGMTGQDAVNQARTFKEKVGLDGVILTKLDGDARGGAALSIARVSGVPLYYIGISENIDGLAEFYPDRIAQRILGLGDVISLVEKVKTIEKEVDQARLQKKIAKGDLNLEDFMEQMRAIKKLGPLSKIAGMLPGVKEADINEDEFKKLEAIINSMTKKERQHPEIIDGSRRRRIAMGSGTTVADVNQLLKQFFYARDLLKKMSQGKLPGKMPFRLR</sequence>
<comment type="function">
    <text evidence="9">Involved in targeting and insertion of nascent membrane proteins into the cytoplasmic membrane. Binds to the hydrophobic signal sequence of the ribosome-nascent chain (RNC) as it emerges from the ribosomes. The SRP-RNC complex is then targeted to the cytoplasmic membrane where it interacts with the SRP receptor FtsY.</text>
</comment>
<dbReference type="Pfam" id="PF02881">
    <property type="entry name" value="SRP54_N"/>
    <property type="match status" value="1"/>
</dbReference>
<dbReference type="EC" id="3.6.5.4" evidence="9"/>
<evidence type="ECO:0000259" key="11">
    <source>
        <dbReference type="PROSITE" id="PS00300"/>
    </source>
</evidence>
<dbReference type="EMBL" id="DSKY01000017">
    <property type="protein sequence ID" value="HDY59240.1"/>
    <property type="molecule type" value="Genomic_DNA"/>
</dbReference>
<evidence type="ECO:0000313" key="12">
    <source>
        <dbReference type="EMBL" id="HDY59240.1"/>
    </source>
</evidence>
<keyword evidence="5 9" id="KW-0342">GTP-binding</keyword>
<dbReference type="Pfam" id="PF02978">
    <property type="entry name" value="SRP_SPB"/>
    <property type="match status" value="1"/>
</dbReference>
<dbReference type="InterPro" id="IPR013822">
    <property type="entry name" value="Signal_recog_particl_SRP54_hlx"/>
</dbReference>
<evidence type="ECO:0000256" key="4">
    <source>
        <dbReference type="ARBA" id="ARBA00022884"/>
    </source>
</evidence>
<dbReference type="GO" id="GO:0008312">
    <property type="term" value="F:7S RNA binding"/>
    <property type="evidence" value="ECO:0007669"/>
    <property type="project" value="InterPro"/>
</dbReference>
<dbReference type="AlphaFoldDB" id="A0A7V0Z628"/>
<accession>A0A7V0Z628</accession>
<protein>
    <recommendedName>
        <fullName evidence="9">Signal recognition particle protein</fullName>
        <ecNumber evidence="9">3.6.5.4</ecNumber>
    </recommendedName>
    <alternativeName>
        <fullName evidence="9">Fifty-four homolog</fullName>
    </alternativeName>
</protein>
<keyword evidence="9" id="KW-0963">Cytoplasm</keyword>
<keyword evidence="7 9" id="KW-0687">Ribonucleoprotein</keyword>
<dbReference type="PANTHER" id="PTHR11564">
    <property type="entry name" value="SIGNAL RECOGNITION PARTICLE 54K PROTEIN SRP54"/>
    <property type="match status" value="1"/>
</dbReference>
<dbReference type="InterPro" id="IPR027417">
    <property type="entry name" value="P-loop_NTPase"/>
</dbReference>
<dbReference type="SMART" id="SM00962">
    <property type="entry name" value="SRP54"/>
    <property type="match status" value="1"/>
</dbReference>
<keyword evidence="4 9" id="KW-0694">RNA-binding</keyword>
<feature type="domain" description="SRP54-type proteins GTP-binding" evidence="11">
    <location>
        <begin position="265"/>
        <end position="278"/>
    </location>
</feature>
<dbReference type="Gene3D" id="1.20.120.140">
    <property type="entry name" value="Signal recognition particle SRP54, nucleotide-binding domain"/>
    <property type="match status" value="1"/>
</dbReference>
<dbReference type="NCBIfam" id="TIGR00959">
    <property type="entry name" value="ffh"/>
    <property type="match status" value="1"/>
</dbReference>
<dbReference type="SMART" id="SM00963">
    <property type="entry name" value="SRP54_N"/>
    <property type="match status" value="1"/>
</dbReference>
<comment type="domain">
    <text evidence="9">Composed of three domains: the N-terminal N domain, which is responsible for interactions with the ribosome, the central G domain, which binds GTP, and the C-terminal M domain, which binds the RNA and the signal sequence of the RNC.</text>
</comment>
<dbReference type="GO" id="GO:0048500">
    <property type="term" value="C:signal recognition particle"/>
    <property type="evidence" value="ECO:0007669"/>
    <property type="project" value="UniProtKB-UniRule"/>
</dbReference>
<evidence type="ECO:0000256" key="2">
    <source>
        <dbReference type="ARBA" id="ARBA00022741"/>
    </source>
</evidence>
<comment type="subcellular location">
    <subcellularLocation>
        <location evidence="9">Cytoplasm</location>
    </subcellularLocation>
    <text evidence="9">The SRP-RNC complex is targeted to the cytoplasmic membrane.</text>
</comment>
<feature type="coiled-coil region" evidence="10">
    <location>
        <begin position="296"/>
        <end position="323"/>
    </location>
</feature>
<dbReference type="Gene3D" id="1.10.260.30">
    <property type="entry name" value="Signal recognition particle, SRP54 subunit, M-domain"/>
    <property type="match status" value="1"/>
</dbReference>
<evidence type="ECO:0000256" key="6">
    <source>
        <dbReference type="ARBA" id="ARBA00023135"/>
    </source>
</evidence>
<dbReference type="GO" id="GO:0003924">
    <property type="term" value="F:GTPase activity"/>
    <property type="evidence" value="ECO:0007669"/>
    <property type="project" value="UniProtKB-UniRule"/>
</dbReference>
<dbReference type="InterPro" id="IPR004780">
    <property type="entry name" value="SRP"/>
</dbReference>
<dbReference type="InterPro" id="IPR004125">
    <property type="entry name" value="Signal_recog_particle_SRP54_M"/>
</dbReference>
<dbReference type="PROSITE" id="PS00300">
    <property type="entry name" value="SRP54"/>
    <property type="match status" value="1"/>
</dbReference>
<feature type="binding site" evidence="9">
    <location>
        <begin position="244"/>
        <end position="247"/>
    </location>
    <ligand>
        <name>GTP</name>
        <dbReference type="ChEBI" id="CHEBI:37565"/>
    </ligand>
</feature>
<dbReference type="Pfam" id="PF00448">
    <property type="entry name" value="SRP54"/>
    <property type="match status" value="1"/>
</dbReference>
<evidence type="ECO:0000256" key="8">
    <source>
        <dbReference type="ARBA" id="ARBA00048027"/>
    </source>
</evidence>
<dbReference type="HAMAP" id="MF_00306">
    <property type="entry name" value="SRP54"/>
    <property type="match status" value="1"/>
</dbReference>
<evidence type="ECO:0000256" key="3">
    <source>
        <dbReference type="ARBA" id="ARBA00022801"/>
    </source>
</evidence>
<evidence type="ECO:0000256" key="5">
    <source>
        <dbReference type="ARBA" id="ARBA00023134"/>
    </source>
</evidence>
<dbReference type="InterPro" id="IPR003593">
    <property type="entry name" value="AAA+_ATPase"/>
</dbReference>